<dbReference type="InterPro" id="IPR014988">
    <property type="entry name" value="Uncharacterised_YqcI/YcgG"/>
</dbReference>
<name>A0ABY5T1E4_9SPHN</name>
<evidence type="ECO:0000313" key="2">
    <source>
        <dbReference type="Proteomes" id="UP001065265"/>
    </source>
</evidence>
<protein>
    <submittedName>
        <fullName evidence="1">YqcI/YcgG family protein</fullName>
    </submittedName>
</protein>
<dbReference type="PANTHER" id="PTHR40045:SF1">
    <property type="entry name" value="YQCI_YCGG FAMILY PROTEIN"/>
    <property type="match status" value="1"/>
</dbReference>
<dbReference type="NCBIfam" id="NF041366">
    <property type="entry name" value="GntA_guanitoxin"/>
    <property type="match status" value="1"/>
</dbReference>
<accession>A0ABY5T1E4</accession>
<dbReference type="Proteomes" id="UP001065265">
    <property type="component" value="Chromosome"/>
</dbReference>
<sequence>MADLCWALETITTARRYVAMIGIEEKVGPEGIDREKLAQSLRSHIGEKDFPCVGAKSALATDRLEIVTGWRMTSAWNDIAIHEKLLEWSESYAADPTGLRSLAVVFAGPTDLSEEAFEAAMWERLQSLAHKDQWRGQPYCENVSSDPGDPHFSLSFGQQGYFVVGLHPNASRKARRTRFPTLVFNLHDQFEQLRASQRYEKMREAILRRDVALEGTINPMLARHGDVSEARQYSGRAVETDWQCPFSDPRTT</sequence>
<dbReference type="PANTHER" id="PTHR40045">
    <property type="entry name" value="YCGG FAMILY PROTEIN"/>
    <property type="match status" value="1"/>
</dbReference>
<keyword evidence="2" id="KW-1185">Reference proteome</keyword>
<gene>
    <name evidence="1" type="ORF">L1F33_14025</name>
</gene>
<dbReference type="EMBL" id="CP092471">
    <property type="protein sequence ID" value="UVI39324.1"/>
    <property type="molecule type" value="Genomic_DNA"/>
</dbReference>
<evidence type="ECO:0000313" key="1">
    <source>
        <dbReference type="EMBL" id="UVI39324.1"/>
    </source>
</evidence>
<proteinExistence type="predicted"/>
<organism evidence="1 2">
    <name type="scientific">Qipengyuania spongiae</name>
    <dbReference type="NCBI Taxonomy" id="2909673"/>
    <lineage>
        <taxon>Bacteria</taxon>
        <taxon>Pseudomonadati</taxon>
        <taxon>Pseudomonadota</taxon>
        <taxon>Alphaproteobacteria</taxon>
        <taxon>Sphingomonadales</taxon>
        <taxon>Erythrobacteraceae</taxon>
        <taxon>Qipengyuania</taxon>
    </lineage>
</organism>
<reference evidence="1" key="1">
    <citation type="submission" date="2022-02" db="EMBL/GenBank/DDBJ databases">
        <title>Qipengyuania spongiae sp. nov., isolated from marine sponge.</title>
        <authorList>
            <person name="Li Z."/>
            <person name="Zhang M."/>
        </authorList>
    </citation>
    <scope>NUCLEOTIDE SEQUENCE</scope>
    <source>
        <strain evidence="1">PHS-Z21</strain>
    </source>
</reference>
<dbReference type="Pfam" id="PF08892">
    <property type="entry name" value="YqcI_YcgG"/>
    <property type="match status" value="1"/>
</dbReference>